<gene>
    <name evidence="4" type="ORF">J2R62_00350</name>
</gene>
<reference evidence="4" key="1">
    <citation type="submission" date="2021-03" db="EMBL/GenBank/DDBJ databases">
        <title>Plesiomonas shigelloides zfcc0051, isolated from zebrafish feces.</title>
        <authorList>
            <person name="Vanderhoek Z."/>
            <person name="Gaulke C."/>
        </authorList>
    </citation>
    <scope>NUCLEOTIDE SEQUENCE</scope>
    <source>
        <strain evidence="4">Zfcc0051</strain>
    </source>
</reference>
<dbReference type="CDD" id="cd12214">
    <property type="entry name" value="ChiA1_BD"/>
    <property type="match status" value="1"/>
</dbReference>
<dbReference type="PANTHER" id="PTHR34823:SF1">
    <property type="entry name" value="CHITIN-BINDING TYPE-4 DOMAIN-CONTAINING PROTEIN"/>
    <property type="match status" value="1"/>
</dbReference>
<feature type="chain" id="PRO_5034107562" description="Chitin-binding type-3 domain-containing protein" evidence="2">
    <location>
        <begin position="22"/>
        <end position="1178"/>
    </location>
</feature>
<dbReference type="GO" id="GO:0005975">
    <property type="term" value="P:carbohydrate metabolic process"/>
    <property type="evidence" value="ECO:0007669"/>
    <property type="project" value="InterPro"/>
</dbReference>
<name>A0A8I1W365_PLESH</name>
<feature type="compositionally biased region" description="Gly residues" evidence="1">
    <location>
        <begin position="1100"/>
        <end position="1115"/>
    </location>
</feature>
<dbReference type="Gene3D" id="2.60.40.2550">
    <property type="match status" value="1"/>
</dbReference>
<feature type="region of interest" description="Disordered" evidence="1">
    <location>
        <begin position="1099"/>
        <end position="1127"/>
    </location>
</feature>
<dbReference type="InterPro" id="IPR011042">
    <property type="entry name" value="6-blade_b-propeller_TolB-like"/>
</dbReference>
<dbReference type="SUPFAM" id="SSF101908">
    <property type="entry name" value="Putative isomerase YbhE"/>
    <property type="match status" value="1"/>
</dbReference>
<feature type="signal peptide" evidence="2">
    <location>
        <begin position="1"/>
        <end position="21"/>
    </location>
</feature>
<dbReference type="RefSeq" id="WP_207541386.1">
    <property type="nucleotide sequence ID" value="NZ_JAFNAA010000001.1"/>
</dbReference>
<dbReference type="Proteomes" id="UP000664658">
    <property type="component" value="Unassembled WGS sequence"/>
</dbReference>
<keyword evidence="2" id="KW-0732">Signal</keyword>
<organism evidence="4 5">
    <name type="scientific">Plesiomonas shigelloides</name>
    <name type="common">Aeromonas shigelloides</name>
    <dbReference type="NCBI Taxonomy" id="703"/>
    <lineage>
        <taxon>Bacteria</taxon>
        <taxon>Pseudomonadati</taxon>
        <taxon>Pseudomonadota</taxon>
        <taxon>Gammaproteobacteria</taxon>
        <taxon>Enterobacterales</taxon>
        <taxon>Enterobacteriaceae</taxon>
        <taxon>Plesiomonas</taxon>
    </lineage>
</organism>
<dbReference type="Gene3D" id="2.120.10.30">
    <property type="entry name" value="TolB, C-terminal domain"/>
    <property type="match status" value="1"/>
</dbReference>
<dbReference type="InterPro" id="IPR051024">
    <property type="entry name" value="GlcNAc_Chitin_IntDeg"/>
</dbReference>
<accession>A0A8I1W365</accession>
<protein>
    <recommendedName>
        <fullName evidence="3">Chitin-binding type-3 domain-containing protein</fullName>
    </recommendedName>
</protein>
<dbReference type="InterPro" id="IPR003610">
    <property type="entry name" value="CBM5/12"/>
</dbReference>
<dbReference type="EMBL" id="JAFNAA010000001">
    <property type="protein sequence ID" value="MBO1106683.1"/>
    <property type="molecule type" value="Genomic_DNA"/>
</dbReference>
<evidence type="ECO:0000256" key="2">
    <source>
        <dbReference type="SAM" id="SignalP"/>
    </source>
</evidence>
<dbReference type="SMART" id="SM00495">
    <property type="entry name" value="ChtBD3"/>
    <property type="match status" value="1"/>
</dbReference>
<comment type="caution">
    <text evidence="4">The sequence shown here is derived from an EMBL/GenBank/DDBJ whole genome shotgun (WGS) entry which is preliminary data.</text>
</comment>
<dbReference type="GO" id="GO:0030246">
    <property type="term" value="F:carbohydrate binding"/>
    <property type="evidence" value="ECO:0007669"/>
    <property type="project" value="InterPro"/>
</dbReference>
<evidence type="ECO:0000259" key="3">
    <source>
        <dbReference type="SMART" id="SM00495"/>
    </source>
</evidence>
<dbReference type="GO" id="GO:0005576">
    <property type="term" value="C:extracellular region"/>
    <property type="evidence" value="ECO:0007669"/>
    <property type="project" value="InterPro"/>
</dbReference>
<evidence type="ECO:0000256" key="1">
    <source>
        <dbReference type="SAM" id="MobiDB-lite"/>
    </source>
</evidence>
<evidence type="ECO:0000313" key="4">
    <source>
        <dbReference type="EMBL" id="MBO1106683.1"/>
    </source>
</evidence>
<feature type="domain" description="Chitin-binding type-3" evidence="3">
    <location>
        <begin position="1123"/>
        <end position="1174"/>
    </location>
</feature>
<dbReference type="PANTHER" id="PTHR34823">
    <property type="entry name" value="GLCNAC-BINDING PROTEIN A"/>
    <property type="match status" value="1"/>
</dbReference>
<evidence type="ECO:0000313" key="5">
    <source>
        <dbReference type="Proteomes" id="UP000664658"/>
    </source>
</evidence>
<proteinExistence type="predicted"/>
<dbReference type="AlphaFoldDB" id="A0A8I1W365"/>
<dbReference type="GO" id="GO:0004553">
    <property type="term" value="F:hydrolase activity, hydrolyzing O-glycosyl compounds"/>
    <property type="evidence" value="ECO:0007669"/>
    <property type="project" value="InterPro"/>
</dbReference>
<dbReference type="Gene3D" id="2.10.10.20">
    <property type="entry name" value="Carbohydrate-binding module superfamily 5/12"/>
    <property type="match status" value="1"/>
</dbReference>
<sequence length="1178" mass="131467">MMRISTLAAMIGVSLSHSVWATTSEQDYFRQTYQTHHQLMTDRLAALRAEAENGDNVSIKDGQRYLNVNGTEYRLTADNRILFDFPKPTFTDETAIRNVFNFFNQDWELTWYDSGVVAVNKLFGNYDYGNGCLMEYYPRGTIQNGEQTHVVLETDSCRVNSFDTTVKNLDIGEQIPAEQLGLDASLITAVERYQDRLYVSQNANPGSVQIIDLASRQVIGQITGTGSEYNQVSELYIRNNLLYVVSRYSHRVDIFDLDNNHQHVTTLGTGRDSGSNSLHRTQAVVANDQYVLVADALSQIKVYRQQDVLPENNLKTPIAGLLEFEGKYSHRLVQLHLLQDYLIAHTTGKNYYIYDLRKLEQAMRDGVPLAPEQVIADSSLQKIDTDGEQLVANFKDRIAWYSMRDFIDGGFRFTNETFAVKRINDAPVTSLNDLHLAGNTLISANSQGLGINELLTKEIAFVAGSSLSVPQFKFDQLQPSSVGYIFDKDEPYEVLVNKSLRSVNINSLVKTELLDNERVRITNYAAQELRDINIESKLSGVNKWFILGQFDRLPAYAQIVLPLSAFGESGRFNSANRDGVFDLNALFDNRVALPAQFTHRFSSDSDPFAQKLSRLKPTWNVGFASTNPNDTKWRAMNALYAKEWLIIATNLAYMVSAEEFKHVWFNFKNIMGYDMFGNGGNSYVANGIFTAEDYAHYYQSLMKRSHLNLGITAMGGGLGNGGITGVDTFNFVSHYYGGWGVIAHEFGHGFDGGHYGHQSGFANGGYGWHPLMTELANYHIRKGDLPYMDDDLNGFHKPENDGYRYNSVNQGARKYRADSHMYTIDRYFMQYSQMPMGWVANGSEFSAEQLSGLNNQERLLMSTLPKENEKRNLCRFTFTDGEQYYGYVEPVDGGYRCDAGELIRYRQPDGQFVPLVSPANQFDWLSLHQKGQLNQPVLHQNGQPLCYMSTSGFYGIGFINTKNQCAQLPNVYHVNGNKWLFSSRWTQINYVSGDFVPPTAGASSEFTLNNLNTEYPLVNGQVAISLALTTANPVDITATLAQAGNPHGNASARIEGNGTLLLALDNLSAGSYDLLLEGMAEGGKQGSQQRFNITLVDTVAGGGNEDNGGNGGNEGNEGNQDNYPAYTPDTAYQAGDRVSHAGGDYECKPWPFSGWCGGSTSHYAPGTGSHWNDAWVKI</sequence>